<feature type="region of interest" description="Disordered" evidence="1">
    <location>
        <begin position="15"/>
        <end position="62"/>
    </location>
</feature>
<organism evidence="2 3">
    <name type="scientific">Romanomermis culicivorax</name>
    <name type="common">Nematode worm</name>
    <dbReference type="NCBI Taxonomy" id="13658"/>
    <lineage>
        <taxon>Eukaryota</taxon>
        <taxon>Metazoa</taxon>
        <taxon>Ecdysozoa</taxon>
        <taxon>Nematoda</taxon>
        <taxon>Enoplea</taxon>
        <taxon>Dorylaimia</taxon>
        <taxon>Mermithida</taxon>
        <taxon>Mermithoidea</taxon>
        <taxon>Mermithidae</taxon>
        <taxon>Romanomermis</taxon>
    </lineage>
</organism>
<reference evidence="3" key="1">
    <citation type="submission" date="2022-11" db="UniProtKB">
        <authorList>
            <consortium name="WormBaseParasite"/>
        </authorList>
    </citation>
    <scope>IDENTIFICATION</scope>
</reference>
<dbReference type="Proteomes" id="UP000887565">
    <property type="component" value="Unplaced"/>
</dbReference>
<evidence type="ECO:0000313" key="2">
    <source>
        <dbReference type="Proteomes" id="UP000887565"/>
    </source>
</evidence>
<proteinExistence type="predicted"/>
<evidence type="ECO:0000313" key="3">
    <source>
        <dbReference type="WBParaSite" id="nRc.2.0.1.t24569-RA"/>
    </source>
</evidence>
<feature type="compositionally biased region" description="Basic residues" evidence="1">
    <location>
        <begin position="31"/>
        <end position="40"/>
    </location>
</feature>
<evidence type="ECO:0000256" key="1">
    <source>
        <dbReference type="SAM" id="MobiDB-lite"/>
    </source>
</evidence>
<keyword evidence="2" id="KW-1185">Reference proteome</keyword>
<accession>A0A915JDI1</accession>
<dbReference type="AlphaFoldDB" id="A0A915JDI1"/>
<feature type="compositionally biased region" description="Basic residues" evidence="1">
    <location>
        <begin position="15"/>
        <end position="24"/>
    </location>
</feature>
<dbReference type="WBParaSite" id="nRc.2.0.1.t24569-RA">
    <property type="protein sequence ID" value="nRc.2.0.1.t24569-RA"/>
    <property type="gene ID" value="nRc.2.0.1.g24569"/>
</dbReference>
<sequence>MLQPTLILRSCRNQKLKTANHGKNPKTTTKTARRIRKPRKWREIAASGNTVLPPDENSLFSLDNSRLDRKSSTGFRAGFPYA</sequence>
<name>A0A915JDI1_ROMCU</name>
<protein>
    <submittedName>
        <fullName evidence="3">Ribosomal protein L32</fullName>
    </submittedName>
</protein>